<dbReference type="EMBL" id="JASJEX010000001">
    <property type="protein sequence ID" value="MDJ1128888.1"/>
    <property type="molecule type" value="Genomic_DNA"/>
</dbReference>
<name>A0ABT6ZIK8_9ACTN</name>
<evidence type="ECO:0000313" key="4">
    <source>
        <dbReference type="EMBL" id="MDJ1128888.1"/>
    </source>
</evidence>
<feature type="region of interest" description="Disordered" evidence="1">
    <location>
        <begin position="52"/>
        <end position="94"/>
    </location>
</feature>
<evidence type="ECO:0000256" key="3">
    <source>
        <dbReference type="SAM" id="SignalP"/>
    </source>
</evidence>
<protein>
    <submittedName>
        <fullName evidence="4">Uncharacterized protein</fullName>
    </submittedName>
</protein>
<keyword evidence="2" id="KW-0472">Membrane</keyword>
<feature type="chain" id="PRO_5045761740" evidence="3">
    <location>
        <begin position="36"/>
        <end position="312"/>
    </location>
</feature>
<reference evidence="4" key="1">
    <citation type="submission" date="2023-05" db="EMBL/GenBank/DDBJ databases">
        <title>[olsenella] sp. nov., isolated from a pig farm feces dump.</title>
        <authorList>
            <person name="Chang Y.-H."/>
        </authorList>
    </citation>
    <scope>NUCLEOTIDE SEQUENCE</scope>
    <source>
        <strain evidence="4">YH-ols2217</strain>
    </source>
</reference>
<organism evidence="4 5">
    <name type="scientific">Kribbibacterium absianum</name>
    <dbReference type="NCBI Taxonomy" id="3044210"/>
    <lineage>
        <taxon>Bacteria</taxon>
        <taxon>Bacillati</taxon>
        <taxon>Actinomycetota</taxon>
        <taxon>Coriobacteriia</taxon>
        <taxon>Coriobacteriales</taxon>
        <taxon>Kribbibacteriaceae</taxon>
        <taxon>Kribbibacterium</taxon>
    </lineage>
</organism>
<keyword evidence="5" id="KW-1185">Reference proteome</keyword>
<proteinExistence type="predicted"/>
<evidence type="ECO:0000256" key="1">
    <source>
        <dbReference type="SAM" id="MobiDB-lite"/>
    </source>
</evidence>
<feature type="signal peptide" evidence="3">
    <location>
        <begin position="1"/>
        <end position="35"/>
    </location>
</feature>
<keyword evidence="3" id="KW-0732">Signal</keyword>
<evidence type="ECO:0000256" key="2">
    <source>
        <dbReference type="SAM" id="Phobius"/>
    </source>
</evidence>
<feature type="transmembrane region" description="Helical" evidence="2">
    <location>
        <begin position="280"/>
        <end position="300"/>
    </location>
</feature>
<comment type="caution">
    <text evidence="4">The sequence shown here is derived from an EMBL/GenBank/DDBJ whole genome shotgun (WGS) entry which is preliminary data.</text>
</comment>
<accession>A0ABT6ZIK8</accession>
<keyword evidence="2" id="KW-0812">Transmembrane</keyword>
<dbReference type="Proteomes" id="UP001431693">
    <property type="component" value="Unassembled WGS sequence"/>
</dbReference>
<keyword evidence="2" id="KW-1133">Transmembrane helix</keyword>
<gene>
    <name evidence="4" type="ORF">QJ043_02170</name>
</gene>
<dbReference type="RefSeq" id="WP_283712527.1">
    <property type="nucleotide sequence ID" value="NZ_JASJEW010000001.1"/>
</dbReference>
<sequence length="312" mass="31168">MTSERRPRRVHGAIAAGLCLALASPLAVPLGTASAAEALGDDAIVVQPAEGTTEGIEHGETDGADTAAAKSDAAEEGDSATAGSRRGASGTDTAARWRDGAAEAPPSPQTDTGRQTLEALAVSYGGAGVFDPSAADLFEGLAPDVPGDSRERTVTVTNSSGRPCEVLLACSVSEQGERAEGLLRELDLTVVVNDSTVHEGKASEVSGLAGSHLELGTLGVGQQLSVTVELSLPTSVGNGLALSDAGVSVSLEARDIEEAEAPTPAAGGMVSGGLYQMGSGVGLVAGCLAAVAAGVGAWATKRRSREEGRRND</sequence>
<evidence type="ECO:0000313" key="5">
    <source>
        <dbReference type="Proteomes" id="UP001431693"/>
    </source>
</evidence>